<dbReference type="Proteomes" id="UP001164250">
    <property type="component" value="Chromosome 3"/>
</dbReference>
<keyword evidence="2" id="KW-1185">Reference proteome</keyword>
<gene>
    <name evidence="1" type="ORF">Patl1_04480</name>
</gene>
<evidence type="ECO:0000313" key="1">
    <source>
        <dbReference type="EMBL" id="KAJ0103549.1"/>
    </source>
</evidence>
<proteinExistence type="predicted"/>
<organism evidence="1 2">
    <name type="scientific">Pistacia atlantica</name>
    <dbReference type="NCBI Taxonomy" id="434234"/>
    <lineage>
        <taxon>Eukaryota</taxon>
        <taxon>Viridiplantae</taxon>
        <taxon>Streptophyta</taxon>
        <taxon>Embryophyta</taxon>
        <taxon>Tracheophyta</taxon>
        <taxon>Spermatophyta</taxon>
        <taxon>Magnoliopsida</taxon>
        <taxon>eudicotyledons</taxon>
        <taxon>Gunneridae</taxon>
        <taxon>Pentapetalae</taxon>
        <taxon>rosids</taxon>
        <taxon>malvids</taxon>
        <taxon>Sapindales</taxon>
        <taxon>Anacardiaceae</taxon>
        <taxon>Pistacia</taxon>
    </lineage>
</organism>
<reference evidence="2" key="1">
    <citation type="journal article" date="2023" name="G3 (Bethesda)">
        <title>Genome assembly and association tests identify interacting loci associated with vigor, precocity, and sex in interspecific pistachio rootstocks.</title>
        <authorList>
            <person name="Palmer W."/>
            <person name="Jacygrad E."/>
            <person name="Sagayaradj S."/>
            <person name="Cavanaugh K."/>
            <person name="Han R."/>
            <person name="Bertier L."/>
            <person name="Beede B."/>
            <person name="Kafkas S."/>
            <person name="Golino D."/>
            <person name="Preece J."/>
            <person name="Michelmore R."/>
        </authorList>
    </citation>
    <scope>NUCLEOTIDE SEQUENCE [LARGE SCALE GENOMIC DNA]</scope>
</reference>
<dbReference type="EMBL" id="CM047899">
    <property type="protein sequence ID" value="KAJ0103549.1"/>
    <property type="molecule type" value="Genomic_DNA"/>
</dbReference>
<sequence>MAYTNSDISGGGSGCTMWFGDLMDMKQFPAGGQDLYIRMSASEKEKEDNPKMKILVITSIAVAVVAGVLIVSYCIYKRNIHKRRTNTEGNVILFVSKLIVNRYKPSFAISFYFFVVYNFCYSFIHFSTCLPAGTI</sequence>
<evidence type="ECO:0000313" key="2">
    <source>
        <dbReference type="Proteomes" id="UP001164250"/>
    </source>
</evidence>
<protein>
    <submittedName>
        <fullName evidence="1">Uncharacterized protein</fullName>
    </submittedName>
</protein>
<name>A0ACC1BWU4_9ROSI</name>
<accession>A0ACC1BWU4</accession>
<comment type="caution">
    <text evidence="1">The sequence shown here is derived from an EMBL/GenBank/DDBJ whole genome shotgun (WGS) entry which is preliminary data.</text>
</comment>